<dbReference type="Proteomes" id="UP000242972">
    <property type="component" value="Unassembled WGS sequence"/>
</dbReference>
<comment type="caution">
    <text evidence="1">The sequence shown here is derived from an EMBL/GenBank/DDBJ whole genome shotgun (WGS) entry which is preliminary data.</text>
</comment>
<dbReference type="AlphaFoldDB" id="A0A2T2XI77"/>
<evidence type="ECO:0000313" key="1">
    <source>
        <dbReference type="EMBL" id="PSR34223.1"/>
    </source>
</evidence>
<gene>
    <name evidence="1" type="ORF">C7B46_06650</name>
</gene>
<protein>
    <submittedName>
        <fullName evidence="1">Uncharacterized protein</fullName>
    </submittedName>
</protein>
<name>A0A2T2XI77_9FIRM</name>
<organism evidence="1 2">
    <name type="scientific">Sulfobacillus benefaciens</name>
    <dbReference type="NCBI Taxonomy" id="453960"/>
    <lineage>
        <taxon>Bacteria</taxon>
        <taxon>Bacillati</taxon>
        <taxon>Bacillota</taxon>
        <taxon>Clostridia</taxon>
        <taxon>Eubacteriales</taxon>
        <taxon>Clostridiales Family XVII. Incertae Sedis</taxon>
        <taxon>Sulfobacillus</taxon>
    </lineage>
</organism>
<evidence type="ECO:0000313" key="2">
    <source>
        <dbReference type="Proteomes" id="UP000242972"/>
    </source>
</evidence>
<sequence>MNALVIDAEAVKEFLDKADQFLTSEMMHQWDSQMMDRHQRLSALLAAPSDKLQQSLPDLCRLVPSTARLKDDDLRVWIPQLLDILRLTMEDPGQVVSYVQTQDPYPGWLLEWATFWGFVTNPIQWPWWSRWLYTPKSRTGSLALVVMDPDQLGGEEPELYRKLTMGVTFYRSVLDSNRRLHEVSETYRGWIGLAATYAVYMFTMASWRLTNEFTQVMPPFPNVVQSLLGIHRWEGSVFAKG</sequence>
<proteinExistence type="predicted"/>
<dbReference type="EMBL" id="PXYW01000011">
    <property type="protein sequence ID" value="PSR34223.1"/>
    <property type="molecule type" value="Genomic_DNA"/>
</dbReference>
<accession>A0A2T2XI77</accession>
<reference evidence="1 2" key="1">
    <citation type="journal article" date="2014" name="BMC Genomics">
        <title>Comparison of environmental and isolate Sulfobacillus genomes reveals diverse carbon, sulfur, nitrogen, and hydrogen metabolisms.</title>
        <authorList>
            <person name="Justice N.B."/>
            <person name="Norman A."/>
            <person name="Brown C.T."/>
            <person name="Singh A."/>
            <person name="Thomas B.C."/>
            <person name="Banfield J.F."/>
        </authorList>
    </citation>
    <scope>NUCLEOTIDE SEQUENCE [LARGE SCALE GENOMIC DNA]</scope>
    <source>
        <strain evidence="1">AMDSBA4</strain>
    </source>
</reference>